<dbReference type="PROSITE" id="PS50157">
    <property type="entry name" value="ZINC_FINGER_C2H2_2"/>
    <property type="match status" value="2"/>
</dbReference>
<evidence type="ECO:0000256" key="11">
    <source>
        <dbReference type="PROSITE-ProRule" id="PRU00042"/>
    </source>
</evidence>
<feature type="domain" description="C2H2-type" evidence="13">
    <location>
        <begin position="401"/>
        <end position="428"/>
    </location>
</feature>
<feature type="compositionally biased region" description="Gly residues" evidence="12">
    <location>
        <begin position="227"/>
        <end position="242"/>
    </location>
</feature>
<feature type="compositionally biased region" description="Polar residues" evidence="12">
    <location>
        <begin position="42"/>
        <end position="53"/>
    </location>
</feature>
<dbReference type="GO" id="GO:0010468">
    <property type="term" value="P:regulation of gene expression"/>
    <property type="evidence" value="ECO:0007669"/>
    <property type="project" value="TreeGrafter"/>
</dbReference>
<keyword evidence="15" id="KW-1185">Reference proteome</keyword>
<feature type="compositionally biased region" description="Low complexity" evidence="12">
    <location>
        <begin position="284"/>
        <end position="297"/>
    </location>
</feature>
<comment type="similarity">
    <text evidence="2">Belongs to the krueppel C2H2-type zinc-finger protein family.</text>
</comment>
<evidence type="ECO:0000256" key="9">
    <source>
        <dbReference type="ARBA" id="ARBA00023163"/>
    </source>
</evidence>
<dbReference type="GO" id="GO:0008270">
    <property type="term" value="F:zinc ion binding"/>
    <property type="evidence" value="ECO:0007669"/>
    <property type="project" value="UniProtKB-KW"/>
</dbReference>
<evidence type="ECO:0000256" key="7">
    <source>
        <dbReference type="ARBA" id="ARBA00023015"/>
    </source>
</evidence>
<feature type="compositionally biased region" description="Low complexity" evidence="12">
    <location>
        <begin position="94"/>
        <end position="107"/>
    </location>
</feature>
<dbReference type="PANTHER" id="PTHR16515:SF66">
    <property type="entry name" value="C2H2-TYPE DOMAIN-CONTAINING PROTEIN"/>
    <property type="match status" value="1"/>
</dbReference>
<dbReference type="InterPro" id="IPR050331">
    <property type="entry name" value="Zinc_finger"/>
</dbReference>
<accession>A0A0F7ZP32</accession>
<evidence type="ECO:0000313" key="14">
    <source>
        <dbReference type="EMBL" id="KJZ74795.1"/>
    </source>
</evidence>
<keyword evidence="9" id="KW-0804">Transcription</keyword>
<dbReference type="InterPro" id="IPR036236">
    <property type="entry name" value="Znf_C2H2_sf"/>
</dbReference>
<feature type="compositionally biased region" description="Low complexity" evidence="12">
    <location>
        <begin position="259"/>
        <end position="275"/>
    </location>
</feature>
<proteinExistence type="inferred from homology"/>
<name>A0A0F7ZP32_9HYPO</name>
<feature type="compositionally biased region" description="Low complexity" evidence="12">
    <location>
        <begin position="125"/>
        <end position="136"/>
    </location>
</feature>
<reference evidence="14 15" key="1">
    <citation type="journal article" date="2014" name="Genome Biol. Evol.">
        <title>Comparative genomics and transcriptomics analyses reveal divergent lifestyle features of nematode endoparasitic fungus Hirsutella minnesotensis.</title>
        <authorList>
            <person name="Lai Y."/>
            <person name="Liu K."/>
            <person name="Zhang X."/>
            <person name="Zhang X."/>
            <person name="Li K."/>
            <person name="Wang N."/>
            <person name="Shu C."/>
            <person name="Wu Y."/>
            <person name="Wang C."/>
            <person name="Bushley K.E."/>
            <person name="Xiang M."/>
            <person name="Liu X."/>
        </authorList>
    </citation>
    <scope>NUCLEOTIDE SEQUENCE [LARGE SCALE GENOMIC DNA]</scope>
    <source>
        <strain evidence="14 15">3608</strain>
    </source>
</reference>
<keyword evidence="8" id="KW-0238">DNA-binding</keyword>
<feature type="compositionally biased region" description="Basic and acidic residues" evidence="12">
    <location>
        <begin position="1"/>
        <end position="10"/>
    </location>
</feature>
<comment type="subcellular location">
    <subcellularLocation>
        <location evidence="1">Nucleus</location>
    </subcellularLocation>
</comment>
<keyword evidence="10" id="KW-0539">Nucleus</keyword>
<evidence type="ECO:0000256" key="6">
    <source>
        <dbReference type="ARBA" id="ARBA00022833"/>
    </source>
</evidence>
<dbReference type="GO" id="GO:0003677">
    <property type="term" value="F:DNA binding"/>
    <property type="evidence" value="ECO:0007669"/>
    <property type="project" value="UniProtKB-KW"/>
</dbReference>
<keyword evidence="6" id="KW-0862">Zinc</keyword>
<evidence type="ECO:0000259" key="13">
    <source>
        <dbReference type="PROSITE" id="PS50157"/>
    </source>
</evidence>
<evidence type="ECO:0000313" key="15">
    <source>
        <dbReference type="Proteomes" id="UP000054481"/>
    </source>
</evidence>
<protein>
    <recommendedName>
        <fullName evidence="13">C2H2-type domain-containing protein</fullName>
    </recommendedName>
</protein>
<evidence type="ECO:0000256" key="4">
    <source>
        <dbReference type="ARBA" id="ARBA00022737"/>
    </source>
</evidence>
<feature type="compositionally biased region" description="Polar residues" evidence="12">
    <location>
        <begin position="191"/>
        <end position="203"/>
    </location>
</feature>
<sequence length="485" mass="51240">MRSEEEDRRNAFAFGNNTANTSSYDNQGTDRPGEEDQDESQVHQTTWYSLQNQHLDRPDSMEATSFSSRRAAANALPAFSLPPPNAEIPSMDTSPSSIFSSQSLTSSPGAGDGLSPGMSSVNTASSQGSQQQSSNQYHLYANSGPVQPSWETSTGPSFHVNTSSQAQSAHQTPGPSPYGPRSSIYAPQSAMGFSSQRSSQSPATGADGLSAPPYDTVHHSFNASLSNGGGGPGSGGGGGGLAGHHSLSPIQATPHNAFSTPHHSTQPPASSAPAPVDSYAHSRPPSTSAYYAATTTPHQPTFPSYAPHPGHSQPSPTSSAPRGMGSLSGPSMGPPQGYRTAYNPYPNLSHPINGPVMSNIHQPGSQMSVISGLGMSHAYGGHTLMYGHPHAQPQSQPERPFKCEQCTQSFSRNHDLKRHRRIHLAVKPFPCNFCSKSFSRKDALKRHRLVKGCENKAAEAANAEGMATGRNVDGEDDRSSAEREP</sequence>
<dbReference type="Pfam" id="PF00096">
    <property type="entry name" value="zf-C2H2"/>
    <property type="match status" value="2"/>
</dbReference>
<evidence type="ECO:0000256" key="3">
    <source>
        <dbReference type="ARBA" id="ARBA00022723"/>
    </source>
</evidence>
<dbReference type="SMART" id="SM00355">
    <property type="entry name" value="ZnF_C2H2"/>
    <property type="match status" value="2"/>
</dbReference>
<dbReference type="FunFam" id="3.30.160.60:FF:001156">
    <property type="entry name" value="Zinc finger protein 407"/>
    <property type="match status" value="1"/>
</dbReference>
<evidence type="ECO:0000256" key="8">
    <source>
        <dbReference type="ARBA" id="ARBA00023125"/>
    </source>
</evidence>
<evidence type="ECO:0000256" key="2">
    <source>
        <dbReference type="ARBA" id="ARBA00006991"/>
    </source>
</evidence>
<feature type="compositionally biased region" description="Polar residues" evidence="12">
    <location>
        <begin position="144"/>
        <end position="173"/>
    </location>
</feature>
<keyword evidence="7" id="KW-0805">Transcription regulation</keyword>
<dbReference type="PROSITE" id="PS00028">
    <property type="entry name" value="ZINC_FINGER_C2H2_1"/>
    <property type="match status" value="1"/>
</dbReference>
<feature type="domain" description="C2H2-type" evidence="13">
    <location>
        <begin position="429"/>
        <end position="456"/>
    </location>
</feature>
<dbReference type="OrthoDB" id="8922241at2759"/>
<dbReference type="Gene3D" id="3.30.160.60">
    <property type="entry name" value="Classic Zinc Finger"/>
    <property type="match status" value="2"/>
</dbReference>
<dbReference type="GO" id="GO:0005634">
    <property type="term" value="C:nucleus"/>
    <property type="evidence" value="ECO:0007669"/>
    <property type="project" value="UniProtKB-SubCell"/>
</dbReference>
<evidence type="ECO:0000256" key="1">
    <source>
        <dbReference type="ARBA" id="ARBA00004123"/>
    </source>
</evidence>
<evidence type="ECO:0000256" key="12">
    <source>
        <dbReference type="SAM" id="MobiDB-lite"/>
    </source>
</evidence>
<dbReference type="AlphaFoldDB" id="A0A0F7ZP32"/>
<keyword evidence="4" id="KW-0677">Repeat</keyword>
<feature type="compositionally biased region" description="Low complexity" evidence="12">
    <location>
        <begin position="323"/>
        <end position="337"/>
    </location>
</feature>
<evidence type="ECO:0000256" key="10">
    <source>
        <dbReference type="ARBA" id="ARBA00023242"/>
    </source>
</evidence>
<dbReference type="Proteomes" id="UP000054481">
    <property type="component" value="Unassembled WGS sequence"/>
</dbReference>
<feature type="region of interest" description="Disordered" evidence="12">
    <location>
        <begin position="459"/>
        <end position="485"/>
    </location>
</feature>
<dbReference type="InterPro" id="IPR013087">
    <property type="entry name" value="Znf_C2H2_type"/>
</dbReference>
<evidence type="ECO:0000256" key="5">
    <source>
        <dbReference type="ARBA" id="ARBA00022771"/>
    </source>
</evidence>
<dbReference type="EMBL" id="KQ030523">
    <property type="protein sequence ID" value="KJZ74795.1"/>
    <property type="molecule type" value="Genomic_DNA"/>
</dbReference>
<keyword evidence="3" id="KW-0479">Metal-binding</keyword>
<gene>
    <name evidence="14" type="ORF">HIM_05912</name>
</gene>
<keyword evidence="5 11" id="KW-0863">Zinc-finger</keyword>
<dbReference type="PANTHER" id="PTHR16515">
    <property type="entry name" value="PR DOMAIN ZINC FINGER PROTEIN"/>
    <property type="match status" value="1"/>
</dbReference>
<dbReference type="SUPFAM" id="SSF57667">
    <property type="entry name" value="beta-beta-alpha zinc fingers"/>
    <property type="match status" value="1"/>
</dbReference>
<dbReference type="FunFam" id="3.30.160.60:FF:000065">
    <property type="entry name" value="B-cell CLL/lymphoma 6, member B"/>
    <property type="match status" value="1"/>
</dbReference>
<organism evidence="14 15">
    <name type="scientific">Hirsutella minnesotensis 3608</name>
    <dbReference type="NCBI Taxonomy" id="1043627"/>
    <lineage>
        <taxon>Eukaryota</taxon>
        <taxon>Fungi</taxon>
        <taxon>Dikarya</taxon>
        <taxon>Ascomycota</taxon>
        <taxon>Pezizomycotina</taxon>
        <taxon>Sordariomycetes</taxon>
        <taxon>Hypocreomycetidae</taxon>
        <taxon>Hypocreales</taxon>
        <taxon>Ophiocordycipitaceae</taxon>
        <taxon>Hirsutella</taxon>
    </lineage>
</organism>
<feature type="compositionally biased region" description="Low complexity" evidence="12">
    <location>
        <begin position="11"/>
        <end position="21"/>
    </location>
</feature>
<feature type="region of interest" description="Disordered" evidence="12">
    <location>
        <begin position="1"/>
        <end position="341"/>
    </location>
</feature>